<dbReference type="Pfam" id="PF01420">
    <property type="entry name" value="Methylase_S"/>
    <property type="match status" value="1"/>
</dbReference>
<dbReference type="AlphaFoldDB" id="A0A1H4B6L7"/>
<dbReference type="OrthoDB" id="1002506at2"/>
<evidence type="ECO:0000256" key="1">
    <source>
        <dbReference type="ARBA" id="ARBA00010923"/>
    </source>
</evidence>
<dbReference type="GO" id="GO:0003677">
    <property type="term" value="F:DNA binding"/>
    <property type="evidence" value="ECO:0007669"/>
    <property type="project" value="UniProtKB-KW"/>
</dbReference>
<dbReference type="STRING" id="283786.SAMN04487990_11361"/>
<evidence type="ECO:0000259" key="4">
    <source>
        <dbReference type="Pfam" id="PF01420"/>
    </source>
</evidence>
<proteinExistence type="inferred from homology"/>
<dbReference type="InterPro" id="IPR000055">
    <property type="entry name" value="Restrct_endonuc_typeI_TRD"/>
</dbReference>
<dbReference type="Proteomes" id="UP000198846">
    <property type="component" value="Unassembled WGS sequence"/>
</dbReference>
<organism evidence="5 6">
    <name type="scientific">Bizionia paragorgiae</name>
    <dbReference type="NCBI Taxonomy" id="283786"/>
    <lineage>
        <taxon>Bacteria</taxon>
        <taxon>Pseudomonadati</taxon>
        <taxon>Bacteroidota</taxon>
        <taxon>Flavobacteriia</taxon>
        <taxon>Flavobacteriales</taxon>
        <taxon>Flavobacteriaceae</taxon>
        <taxon>Bizionia</taxon>
    </lineage>
</organism>
<name>A0A1H4B6L7_BIZPA</name>
<dbReference type="InterPro" id="IPR044946">
    <property type="entry name" value="Restrct_endonuc_typeI_TRD_sf"/>
</dbReference>
<accession>A0A1H4B6L7</accession>
<dbReference type="PANTHER" id="PTHR30408">
    <property type="entry name" value="TYPE-1 RESTRICTION ENZYME ECOKI SPECIFICITY PROTEIN"/>
    <property type="match status" value="1"/>
</dbReference>
<evidence type="ECO:0000313" key="6">
    <source>
        <dbReference type="Proteomes" id="UP000198846"/>
    </source>
</evidence>
<gene>
    <name evidence="5" type="ORF">SAMN04487990_11361</name>
</gene>
<comment type="similarity">
    <text evidence="1">Belongs to the type-I restriction system S methylase family.</text>
</comment>
<evidence type="ECO:0000256" key="2">
    <source>
        <dbReference type="ARBA" id="ARBA00022747"/>
    </source>
</evidence>
<dbReference type="InterPro" id="IPR052021">
    <property type="entry name" value="Type-I_RS_S_subunit"/>
</dbReference>
<dbReference type="SUPFAM" id="SSF116734">
    <property type="entry name" value="DNA methylase specificity domain"/>
    <property type="match status" value="1"/>
</dbReference>
<sequence length="184" mass="20878">MKLSQITSITSGINERRNPQGSIYYLSASDFIAPHTLDPLLEPSIMPSPKLERHFLNKGDVIILSKGHHGFIAHSYQAIKEPAVASSIFMVLRDINPKVLPEYIAWYINLKSTQKELINFSRGSALPAINKRILSDLKIQIPDLETQRKIVRLDSLKKAETKIINKLDQLKTIELEIVLKNKIQ</sequence>
<dbReference type="GO" id="GO:0009307">
    <property type="term" value="P:DNA restriction-modification system"/>
    <property type="evidence" value="ECO:0007669"/>
    <property type="project" value="UniProtKB-KW"/>
</dbReference>
<feature type="domain" description="Type I restriction modification DNA specificity" evidence="4">
    <location>
        <begin position="56"/>
        <end position="167"/>
    </location>
</feature>
<evidence type="ECO:0000256" key="3">
    <source>
        <dbReference type="ARBA" id="ARBA00023125"/>
    </source>
</evidence>
<dbReference type="PANTHER" id="PTHR30408:SF12">
    <property type="entry name" value="TYPE I RESTRICTION ENZYME MJAVIII SPECIFICITY SUBUNIT"/>
    <property type="match status" value="1"/>
</dbReference>
<dbReference type="Gene3D" id="3.90.220.20">
    <property type="entry name" value="DNA methylase specificity domains"/>
    <property type="match status" value="1"/>
</dbReference>
<protein>
    <submittedName>
        <fullName evidence="5">Type I restriction modification DNA specificity domain-containing protein</fullName>
    </submittedName>
</protein>
<keyword evidence="6" id="KW-1185">Reference proteome</keyword>
<keyword evidence="2" id="KW-0680">Restriction system</keyword>
<dbReference type="RefSeq" id="WP_092134950.1">
    <property type="nucleotide sequence ID" value="NZ_FNQK01000013.1"/>
</dbReference>
<dbReference type="EMBL" id="FNQK01000013">
    <property type="protein sequence ID" value="SEA43757.1"/>
    <property type="molecule type" value="Genomic_DNA"/>
</dbReference>
<evidence type="ECO:0000313" key="5">
    <source>
        <dbReference type="EMBL" id="SEA43757.1"/>
    </source>
</evidence>
<keyword evidence="3" id="KW-0238">DNA-binding</keyword>
<reference evidence="6" key="1">
    <citation type="submission" date="2016-10" db="EMBL/GenBank/DDBJ databases">
        <authorList>
            <person name="Varghese N."/>
            <person name="Submissions S."/>
        </authorList>
    </citation>
    <scope>NUCLEOTIDE SEQUENCE [LARGE SCALE GENOMIC DNA]</scope>
    <source>
        <strain evidence="6">DSM 23842</strain>
    </source>
</reference>